<reference evidence="1" key="1">
    <citation type="submission" date="2021-06" db="EMBL/GenBank/DDBJ databases">
        <authorList>
            <person name="Kallberg Y."/>
            <person name="Tangrot J."/>
            <person name="Rosling A."/>
        </authorList>
    </citation>
    <scope>NUCLEOTIDE SEQUENCE</scope>
    <source>
        <strain evidence="1">MA461A</strain>
    </source>
</reference>
<proteinExistence type="predicted"/>
<protein>
    <submittedName>
        <fullName evidence="1">15846_t:CDS:1</fullName>
    </submittedName>
</protein>
<feature type="non-terminal residue" evidence="1">
    <location>
        <position position="1"/>
    </location>
</feature>
<accession>A0ACA9SZX8</accession>
<sequence length="46" mass="5272">LFEDGMDINKNKLTIKKAIDYIADAWSNVAEETIFNCWKKTGILPI</sequence>
<dbReference type="EMBL" id="CAJVQC010177691">
    <property type="protein sequence ID" value="CAG8851716.1"/>
    <property type="molecule type" value="Genomic_DNA"/>
</dbReference>
<evidence type="ECO:0000313" key="2">
    <source>
        <dbReference type="Proteomes" id="UP000789920"/>
    </source>
</evidence>
<feature type="non-terminal residue" evidence="1">
    <location>
        <position position="46"/>
    </location>
</feature>
<organism evidence="1 2">
    <name type="scientific">Racocetra persica</name>
    <dbReference type="NCBI Taxonomy" id="160502"/>
    <lineage>
        <taxon>Eukaryota</taxon>
        <taxon>Fungi</taxon>
        <taxon>Fungi incertae sedis</taxon>
        <taxon>Mucoromycota</taxon>
        <taxon>Glomeromycotina</taxon>
        <taxon>Glomeromycetes</taxon>
        <taxon>Diversisporales</taxon>
        <taxon>Gigasporaceae</taxon>
        <taxon>Racocetra</taxon>
    </lineage>
</organism>
<dbReference type="Proteomes" id="UP000789920">
    <property type="component" value="Unassembled WGS sequence"/>
</dbReference>
<comment type="caution">
    <text evidence="1">The sequence shown here is derived from an EMBL/GenBank/DDBJ whole genome shotgun (WGS) entry which is preliminary data.</text>
</comment>
<gene>
    <name evidence="1" type="ORF">RPERSI_LOCUS36704</name>
</gene>
<evidence type="ECO:0000313" key="1">
    <source>
        <dbReference type="EMBL" id="CAG8851716.1"/>
    </source>
</evidence>
<name>A0ACA9SZX8_9GLOM</name>
<keyword evidence="2" id="KW-1185">Reference proteome</keyword>